<evidence type="ECO:0000313" key="1">
    <source>
        <dbReference type="EMBL" id="GME70259.1"/>
    </source>
</evidence>
<keyword evidence="2" id="KW-1185">Reference proteome</keyword>
<dbReference type="AlphaFoldDB" id="A0A9W6SYX3"/>
<protein>
    <submittedName>
        <fullName evidence="1">Unnamed protein product</fullName>
    </submittedName>
</protein>
<gene>
    <name evidence="1" type="ORF">Amon01_000915500</name>
</gene>
<reference evidence="1" key="1">
    <citation type="submission" date="2023-04" db="EMBL/GenBank/DDBJ databases">
        <title>Ambrosiozyma monospora NBRC 1965.</title>
        <authorList>
            <person name="Ichikawa N."/>
            <person name="Sato H."/>
            <person name="Tonouchi N."/>
        </authorList>
    </citation>
    <scope>NUCLEOTIDE SEQUENCE</scope>
    <source>
        <strain evidence="1">NBRC 1965</strain>
    </source>
</reference>
<sequence>MDSPVTATHRTFPAEEFGENGFDSNFRSKFKQTPPINLNIIDIWIVHHITAKLLLGISYDQDSRGEFRIVCTKTMDMQLVKQKTEAVE</sequence>
<organism evidence="1 2">
    <name type="scientific">Ambrosiozyma monospora</name>
    <name type="common">Yeast</name>
    <name type="synonym">Endomycopsis monosporus</name>
    <dbReference type="NCBI Taxonomy" id="43982"/>
    <lineage>
        <taxon>Eukaryota</taxon>
        <taxon>Fungi</taxon>
        <taxon>Dikarya</taxon>
        <taxon>Ascomycota</taxon>
        <taxon>Saccharomycotina</taxon>
        <taxon>Pichiomycetes</taxon>
        <taxon>Pichiales</taxon>
        <taxon>Pichiaceae</taxon>
        <taxon>Ambrosiozyma</taxon>
    </lineage>
</organism>
<name>A0A9W6SYX3_AMBMO</name>
<proteinExistence type="predicted"/>
<dbReference type="EMBL" id="BSXU01009938">
    <property type="protein sequence ID" value="GME70259.1"/>
    <property type="molecule type" value="Genomic_DNA"/>
</dbReference>
<evidence type="ECO:0000313" key="2">
    <source>
        <dbReference type="Proteomes" id="UP001165063"/>
    </source>
</evidence>
<dbReference type="Proteomes" id="UP001165063">
    <property type="component" value="Unassembled WGS sequence"/>
</dbReference>
<accession>A0A9W6SYX3</accession>
<comment type="caution">
    <text evidence="1">The sequence shown here is derived from an EMBL/GenBank/DDBJ whole genome shotgun (WGS) entry which is preliminary data.</text>
</comment>